<dbReference type="InterPro" id="IPR007549">
    <property type="entry name" value="DUF512"/>
</dbReference>
<gene>
    <name evidence="4" type="ORF">HLPR_18210</name>
</gene>
<evidence type="ECO:0000313" key="4">
    <source>
        <dbReference type="EMBL" id="BEP29490.1"/>
    </source>
</evidence>
<evidence type="ECO:0000259" key="1">
    <source>
        <dbReference type="Pfam" id="PF04459"/>
    </source>
</evidence>
<dbReference type="EMBL" id="AP028654">
    <property type="protein sequence ID" value="BEP29490.1"/>
    <property type="molecule type" value="Genomic_DNA"/>
</dbReference>
<dbReference type="InterPro" id="IPR058240">
    <property type="entry name" value="rSAM_sf"/>
</dbReference>
<dbReference type="AlphaFoldDB" id="A0AAU9E5Y0"/>
<dbReference type="RefSeq" id="WP_338535120.1">
    <property type="nucleotide sequence ID" value="NZ_AP028654.1"/>
</dbReference>
<evidence type="ECO:0000259" key="3">
    <source>
        <dbReference type="Pfam" id="PF19238"/>
    </source>
</evidence>
<evidence type="ECO:0000259" key="2">
    <source>
        <dbReference type="Pfam" id="PF17820"/>
    </source>
</evidence>
<evidence type="ECO:0000313" key="5">
    <source>
        <dbReference type="Proteomes" id="UP001321786"/>
    </source>
</evidence>
<dbReference type="SUPFAM" id="SSF50156">
    <property type="entry name" value="PDZ domain-like"/>
    <property type="match status" value="1"/>
</dbReference>
<dbReference type="InterPro" id="IPR041489">
    <property type="entry name" value="PDZ_6"/>
</dbReference>
<dbReference type="InterPro" id="IPR045375">
    <property type="entry name" value="Put_radical_SAM-like_N"/>
</dbReference>
<feature type="domain" description="Putative radical SAM N-terminal" evidence="3">
    <location>
        <begin position="69"/>
        <end position="218"/>
    </location>
</feature>
<dbReference type="Pfam" id="PF17820">
    <property type="entry name" value="PDZ_6"/>
    <property type="match status" value="1"/>
</dbReference>
<dbReference type="InterPro" id="IPR036034">
    <property type="entry name" value="PDZ_sf"/>
</dbReference>
<dbReference type="Pfam" id="PF04459">
    <property type="entry name" value="DUF512"/>
    <property type="match status" value="1"/>
</dbReference>
<dbReference type="SUPFAM" id="SSF102114">
    <property type="entry name" value="Radical SAM enzymes"/>
    <property type="match status" value="1"/>
</dbReference>
<dbReference type="Pfam" id="PF19238">
    <property type="entry name" value="Radical_SAM_2"/>
    <property type="match status" value="1"/>
</dbReference>
<organism evidence="4 5">
    <name type="scientific">Helicovermis profundi</name>
    <dbReference type="NCBI Taxonomy" id="3065157"/>
    <lineage>
        <taxon>Bacteria</taxon>
        <taxon>Bacillati</taxon>
        <taxon>Bacillota</taxon>
        <taxon>Clostridia</taxon>
        <taxon>Helicovermis</taxon>
    </lineage>
</organism>
<keyword evidence="5" id="KW-1185">Reference proteome</keyword>
<sequence length="446" mass="51341">MKNLSNVISKIMNESIAEELGLNVGDALVSINGKKVVDIIDYLFLMSDEFLEVEIEKKNGEIWMLEIDKEYDEELGIEFENPILDHAKRCSNNCMFCFVDQLPPNMRETLYFKDDDSRLSFLQGNFVTLTNVKDEELDRIIDYNISPINVSIHTTNSELRKKMLSNKFAGNVIERLNKLTENRVEVNGQIVLCPDINDKDELDRTLNDLLNMKRPINSLAIVPVGKTKFREGLYLLNTFNKESALFVIEQIEKWQKKFMDKIGTRFVFLSDEFYVLAGIETPNYESYEGFTLIENGVGLIRKFKYEVDKFIENDNSKDSINLKRCITISTGKSAYKFLNELAKDIMKHYNNIKINVFEVKNSFFGESITVAGLLTGQDIYNRLKNEELGDMILLPKAMMKSDENIFLDDMTVDELSKKLNISIKITNVIGKEFMDNILGNKAEVVQ</sequence>
<dbReference type="KEGG" id="hprf:HLPR_18210"/>
<accession>A0AAU9E5Y0</accession>
<proteinExistence type="predicted"/>
<dbReference type="InterPro" id="IPR013785">
    <property type="entry name" value="Aldolase_TIM"/>
</dbReference>
<dbReference type="Gene3D" id="2.30.42.10">
    <property type="match status" value="1"/>
</dbReference>
<feature type="domain" description="DUF512" evidence="1">
    <location>
        <begin position="222"/>
        <end position="426"/>
    </location>
</feature>
<name>A0AAU9E5Y0_9FIRM</name>
<protein>
    <submittedName>
        <fullName evidence="4">DUF512 domain-containing protein</fullName>
    </submittedName>
</protein>
<feature type="domain" description="PDZ" evidence="2">
    <location>
        <begin position="7"/>
        <end position="47"/>
    </location>
</feature>
<reference evidence="4 5" key="1">
    <citation type="submission" date="2023-08" db="EMBL/GenBank/DDBJ databases">
        <title>Helicovermis profunda gen. nov., sp. nov., a novel mesophilic, fermentative bacterium within the Bacillota from a deep-sea hydrothermal vent chimney.</title>
        <authorList>
            <person name="Miyazaki U."/>
            <person name="Mizutani D."/>
            <person name="Hashimoto Y."/>
            <person name="Tame A."/>
            <person name="Sawayama S."/>
            <person name="Miyazaki J."/>
            <person name="Takai K."/>
            <person name="Nakagawa S."/>
        </authorList>
    </citation>
    <scope>NUCLEOTIDE SEQUENCE [LARGE SCALE GENOMIC DNA]</scope>
    <source>
        <strain evidence="4 5">S502</strain>
    </source>
</reference>
<dbReference type="Gene3D" id="3.20.20.70">
    <property type="entry name" value="Aldolase class I"/>
    <property type="match status" value="1"/>
</dbReference>
<dbReference type="Proteomes" id="UP001321786">
    <property type="component" value="Chromosome"/>
</dbReference>